<evidence type="ECO:0000313" key="2">
    <source>
        <dbReference type="EMBL" id="MDQ0472002.1"/>
    </source>
</evidence>
<feature type="region of interest" description="Disordered" evidence="1">
    <location>
        <begin position="72"/>
        <end position="91"/>
    </location>
</feature>
<feature type="region of interest" description="Disordered" evidence="1">
    <location>
        <begin position="1"/>
        <end position="36"/>
    </location>
</feature>
<gene>
    <name evidence="2" type="ORF">QO011_005029</name>
</gene>
<dbReference type="Gene3D" id="3.90.210.10">
    <property type="entry name" value="Heat-Labile Enterotoxin, subunit A"/>
    <property type="match status" value="1"/>
</dbReference>
<accession>A0ABU0JCJ4</accession>
<dbReference type="EMBL" id="JAUSVX010000010">
    <property type="protein sequence ID" value="MDQ0472002.1"/>
    <property type="molecule type" value="Genomic_DNA"/>
</dbReference>
<evidence type="ECO:0000256" key="1">
    <source>
        <dbReference type="SAM" id="MobiDB-lite"/>
    </source>
</evidence>
<evidence type="ECO:0000313" key="3">
    <source>
        <dbReference type="Proteomes" id="UP001242480"/>
    </source>
</evidence>
<reference evidence="2 3" key="1">
    <citation type="submission" date="2023-07" db="EMBL/GenBank/DDBJ databases">
        <title>Genomic Encyclopedia of Type Strains, Phase IV (KMG-IV): sequencing the most valuable type-strain genomes for metagenomic binning, comparative biology and taxonomic classification.</title>
        <authorList>
            <person name="Goeker M."/>
        </authorList>
    </citation>
    <scope>NUCLEOTIDE SEQUENCE [LARGE SCALE GENOMIC DNA]</scope>
    <source>
        <strain evidence="2 3">DSM 19619</strain>
    </source>
</reference>
<dbReference type="RefSeq" id="WP_307278068.1">
    <property type="nucleotide sequence ID" value="NZ_JAUSVX010000010.1"/>
</dbReference>
<protein>
    <submittedName>
        <fullName evidence="2">Uncharacterized protein</fullName>
    </submittedName>
</protein>
<proteinExistence type="predicted"/>
<dbReference type="Proteomes" id="UP001242480">
    <property type="component" value="Unassembled WGS sequence"/>
</dbReference>
<comment type="caution">
    <text evidence="2">The sequence shown here is derived from an EMBL/GenBank/DDBJ whole genome shotgun (WGS) entry which is preliminary data.</text>
</comment>
<sequence length="91" mass="10000">MFSKLFGPRPGKTVDARRSAQAQRPTSEAAKAEAKANPGGWIYEIGGGYNNTEAVPPQAIRGAWKVDERGEITDEYKANPNFDPSFRKPHP</sequence>
<keyword evidence="3" id="KW-1185">Reference proteome</keyword>
<name>A0ABU0JCJ4_9HYPH</name>
<organism evidence="2 3">
    <name type="scientific">Labrys wisconsinensis</name>
    <dbReference type="NCBI Taxonomy" id="425677"/>
    <lineage>
        <taxon>Bacteria</taxon>
        <taxon>Pseudomonadati</taxon>
        <taxon>Pseudomonadota</taxon>
        <taxon>Alphaproteobacteria</taxon>
        <taxon>Hyphomicrobiales</taxon>
        <taxon>Xanthobacteraceae</taxon>
        <taxon>Labrys</taxon>
    </lineage>
</organism>